<dbReference type="OrthoDB" id="799840at2"/>
<evidence type="ECO:0000313" key="1">
    <source>
        <dbReference type="EMBL" id="AYL96062.1"/>
    </source>
</evidence>
<dbReference type="Proteomes" id="UP000270046">
    <property type="component" value="Chromosome"/>
</dbReference>
<proteinExistence type="predicted"/>
<dbReference type="EMBL" id="CP032869">
    <property type="protein sequence ID" value="AYL96062.1"/>
    <property type="molecule type" value="Genomic_DNA"/>
</dbReference>
<dbReference type="KEGG" id="muh:HYN43_012530"/>
<reference evidence="1 2" key="1">
    <citation type="submission" date="2018-10" db="EMBL/GenBank/DDBJ databases">
        <title>Genome sequencing of Mucilaginibacter sp. HYN0043.</title>
        <authorList>
            <person name="Kim M."/>
            <person name="Yi H."/>
        </authorList>
    </citation>
    <scope>NUCLEOTIDE SEQUENCE [LARGE SCALE GENOMIC DNA]</scope>
    <source>
        <strain evidence="1 2">HYN0043</strain>
    </source>
</reference>
<gene>
    <name evidence="1" type="ORF">HYN43_012530</name>
</gene>
<name>A0A494VYH6_9SPHI</name>
<dbReference type="AlphaFoldDB" id="A0A494VYH6"/>
<protein>
    <submittedName>
        <fullName evidence="1">Uncharacterized protein</fullName>
    </submittedName>
</protein>
<accession>A0A494VYH6</accession>
<evidence type="ECO:0000313" key="2">
    <source>
        <dbReference type="Proteomes" id="UP000270046"/>
    </source>
</evidence>
<keyword evidence="2" id="KW-1185">Reference proteome</keyword>
<sequence length="91" mass="10620">MCFAILIFFTLFYFNMILQIQPNFPCENCIKCGKRPHVEQHKRYWNIACPDKNCKNFVKSSIADFATWNRLNKKAAGFATEQGHETLKQTA</sequence>
<organism evidence="1 2">
    <name type="scientific">Mucilaginibacter celer</name>
    <dbReference type="NCBI Taxonomy" id="2305508"/>
    <lineage>
        <taxon>Bacteria</taxon>
        <taxon>Pseudomonadati</taxon>
        <taxon>Bacteroidota</taxon>
        <taxon>Sphingobacteriia</taxon>
        <taxon>Sphingobacteriales</taxon>
        <taxon>Sphingobacteriaceae</taxon>
        <taxon>Mucilaginibacter</taxon>
    </lineage>
</organism>